<dbReference type="Pfam" id="PF00795">
    <property type="entry name" value="CN_hydrolase"/>
    <property type="match status" value="1"/>
</dbReference>
<comment type="caution">
    <text evidence="4">The sequence shown here is derived from an EMBL/GenBank/DDBJ whole genome shotgun (WGS) entry which is preliminary data.</text>
</comment>
<dbReference type="SUPFAM" id="SSF56317">
    <property type="entry name" value="Carbon-nitrogen hydrolase"/>
    <property type="match status" value="1"/>
</dbReference>
<dbReference type="InterPro" id="IPR003010">
    <property type="entry name" value="C-N_Hydrolase"/>
</dbReference>
<evidence type="ECO:0000313" key="5">
    <source>
        <dbReference type="Proteomes" id="UP000648239"/>
    </source>
</evidence>
<evidence type="ECO:0000259" key="3">
    <source>
        <dbReference type="PROSITE" id="PS50263"/>
    </source>
</evidence>
<dbReference type="AlphaFoldDB" id="A0A8J6XRW3"/>
<name>A0A8J6XRW3_9BACT</name>
<dbReference type="PROSITE" id="PS50263">
    <property type="entry name" value="CN_HYDROLASE"/>
    <property type="match status" value="1"/>
</dbReference>
<evidence type="ECO:0000256" key="1">
    <source>
        <dbReference type="ARBA" id="ARBA00022801"/>
    </source>
</evidence>
<feature type="domain" description="CN hydrolase" evidence="3">
    <location>
        <begin position="2"/>
        <end position="238"/>
    </location>
</feature>
<keyword evidence="4" id="KW-0808">Transferase</keyword>
<feature type="region of interest" description="Disordered" evidence="2">
    <location>
        <begin position="239"/>
        <end position="262"/>
    </location>
</feature>
<dbReference type="PANTHER" id="PTHR43674">
    <property type="entry name" value="NITRILASE C965.09-RELATED"/>
    <property type="match status" value="1"/>
</dbReference>
<keyword evidence="1" id="KW-0378">Hydrolase</keyword>
<dbReference type="GO" id="GO:0016811">
    <property type="term" value="F:hydrolase activity, acting on carbon-nitrogen (but not peptide) bonds, in linear amides"/>
    <property type="evidence" value="ECO:0007669"/>
    <property type="project" value="TreeGrafter"/>
</dbReference>
<dbReference type="InterPro" id="IPR050345">
    <property type="entry name" value="Aliph_Amidase/BUP"/>
</dbReference>
<dbReference type="Gene3D" id="3.60.110.10">
    <property type="entry name" value="Carbon-nitrogen hydrolase"/>
    <property type="match status" value="1"/>
</dbReference>
<evidence type="ECO:0000256" key="2">
    <source>
        <dbReference type="SAM" id="MobiDB-lite"/>
    </source>
</evidence>
<dbReference type="EMBL" id="JACXWD010000010">
    <property type="protein sequence ID" value="MBD3867432.1"/>
    <property type="molecule type" value="Genomic_DNA"/>
</dbReference>
<reference evidence="4 5" key="1">
    <citation type="submission" date="2020-08" db="EMBL/GenBank/DDBJ databases">
        <title>Acidobacteriota in marine sediments use diverse sulfur dissimilation pathways.</title>
        <authorList>
            <person name="Wasmund K."/>
        </authorList>
    </citation>
    <scope>NUCLEOTIDE SEQUENCE [LARGE SCALE GENOMIC DNA]</scope>
    <source>
        <strain evidence="4">MAG AM4</strain>
    </source>
</reference>
<dbReference type="Proteomes" id="UP000648239">
    <property type="component" value="Unassembled WGS sequence"/>
</dbReference>
<evidence type="ECO:0000313" key="4">
    <source>
        <dbReference type="EMBL" id="MBD3867432.1"/>
    </source>
</evidence>
<keyword evidence="4" id="KW-0012">Acyltransferase</keyword>
<organism evidence="4 5">
    <name type="scientific">Candidatus Polarisedimenticola svalbardensis</name>
    <dbReference type="NCBI Taxonomy" id="2886004"/>
    <lineage>
        <taxon>Bacteria</taxon>
        <taxon>Pseudomonadati</taxon>
        <taxon>Acidobacteriota</taxon>
        <taxon>Candidatus Polarisedimenticolia</taxon>
        <taxon>Candidatus Polarisedimenticolales</taxon>
        <taxon>Candidatus Polarisedimenticolaceae</taxon>
        <taxon>Candidatus Polarisedimenticola</taxon>
    </lineage>
</organism>
<dbReference type="GO" id="GO:0016746">
    <property type="term" value="F:acyltransferase activity"/>
    <property type="evidence" value="ECO:0007669"/>
    <property type="project" value="UniProtKB-KW"/>
</dbReference>
<dbReference type="InterPro" id="IPR036526">
    <property type="entry name" value="C-N_Hydrolase_sf"/>
</dbReference>
<sequence length="262" mass="30085">MFKVGYFQFHPCFGDLGTNLDIVLKALEPVDADLMVLPELPFTGYTFRDRKELASLAEDPSRSESVDALSRLCRRKGMYVVTGFAEKSGKRIYNSSLLIGPRGLLRTYRKIHLFNEEKRYFDPGDLPLEINTIRGVRVGMMICFDWVFPEVTRTLTLQGMELLCHPSNLVLNYCQKSMQTRCLENGIFAVTTNRFGLEKRPHASLRFTGGSQIVGPKGQVLGRAPAQRRRLQVLEIDPKESRNKSLTPRNHLLRDRRPEFYR</sequence>
<accession>A0A8J6XRW3</accession>
<gene>
    <name evidence="4" type="ORF">IFK94_04820</name>
</gene>
<proteinExistence type="predicted"/>
<dbReference type="PANTHER" id="PTHR43674:SF2">
    <property type="entry name" value="BETA-UREIDOPROPIONASE"/>
    <property type="match status" value="1"/>
</dbReference>
<feature type="compositionally biased region" description="Basic and acidic residues" evidence="2">
    <location>
        <begin position="252"/>
        <end position="262"/>
    </location>
</feature>
<protein>
    <submittedName>
        <fullName evidence="4">Acyltransferase</fullName>
    </submittedName>
</protein>